<feature type="transmembrane region" description="Helical" evidence="6">
    <location>
        <begin position="31"/>
        <end position="53"/>
    </location>
</feature>
<feature type="transmembrane region" description="Helical" evidence="6">
    <location>
        <begin position="6"/>
        <end position="24"/>
    </location>
</feature>
<feature type="transmembrane region" description="Helical" evidence="6">
    <location>
        <begin position="90"/>
        <end position="110"/>
    </location>
</feature>
<dbReference type="STRING" id="1236220.SAMN04488112_11263"/>
<gene>
    <name evidence="7" type="ORF">SAMN04488112_11263</name>
</gene>
<feature type="transmembrane region" description="Helical" evidence="6">
    <location>
        <begin position="200"/>
        <end position="224"/>
    </location>
</feature>
<accession>A0A1G6N9U2</accession>
<keyword evidence="8" id="KW-1185">Reference proteome</keyword>
<keyword evidence="4 6" id="KW-1133">Transmembrane helix</keyword>
<evidence type="ECO:0000256" key="5">
    <source>
        <dbReference type="ARBA" id="ARBA00023136"/>
    </source>
</evidence>
<proteinExistence type="predicted"/>
<name>A0A1G6N9U2_9BACL</name>
<keyword evidence="2" id="KW-1003">Cell membrane</keyword>
<dbReference type="PANTHER" id="PTHR30249:SF17">
    <property type="entry name" value="HOLIN-LIKE PROTEIN CIDB"/>
    <property type="match status" value="1"/>
</dbReference>
<dbReference type="Proteomes" id="UP000199387">
    <property type="component" value="Unassembled WGS sequence"/>
</dbReference>
<evidence type="ECO:0000256" key="2">
    <source>
        <dbReference type="ARBA" id="ARBA00022475"/>
    </source>
</evidence>
<keyword evidence="5 6" id="KW-0472">Membrane</keyword>
<dbReference type="InterPro" id="IPR007300">
    <property type="entry name" value="CidB/LrgB"/>
</dbReference>
<dbReference type="AlphaFoldDB" id="A0A1G6N9U2"/>
<evidence type="ECO:0000313" key="7">
    <source>
        <dbReference type="EMBL" id="SDC64481.1"/>
    </source>
</evidence>
<protein>
    <submittedName>
        <fullName evidence="7">TIGR00659 family protein</fullName>
    </submittedName>
</protein>
<dbReference type="EMBL" id="FMZA01000012">
    <property type="protein sequence ID" value="SDC64481.1"/>
    <property type="molecule type" value="Genomic_DNA"/>
</dbReference>
<dbReference type="RefSeq" id="WP_176757936.1">
    <property type="nucleotide sequence ID" value="NZ_FMZA01000012.1"/>
</dbReference>
<evidence type="ECO:0000313" key="8">
    <source>
        <dbReference type="Proteomes" id="UP000199387"/>
    </source>
</evidence>
<feature type="transmembrane region" description="Helical" evidence="6">
    <location>
        <begin position="146"/>
        <end position="167"/>
    </location>
</feature>
<evidence type="ECO:0000256" key="3">
    <source>
        <dbReference type="ARBA" id="ARBA00022692"/>
    </source>
</evidence>
<evidence type="ECO:0000256" key="6">
    <source>
        <dbReference type="SAM" id="Phobius"/>
    </source>
</evidence>
<keyword evidence="3 6" id="KW-0812">Transmembrane</keyword>
<dbReference type="Pfam" id="PF04172">
    <property type="entry name" value="LrgB"/>
    <property type="match status" value="1"/>
</dbReference>
<feature type="transmembrane region" description="Helical" evidence="6">
    <location>
        <begin position="59"/>
        <end position="78"/>
    </location>
</feature>
<dbReference type="PANTHER" id="PTHR30249">
    <property type="entry name" value="PUTATIVE SEROTONIN TRANSPORTER"/>
    <property type="match status" value="1"/>
</dbReference>
<evidence type="ECO:0000256" key="1">
    <source>
        <dbReference type="ARBA" id="ARBA00004651"/>
    </source>
</evidence>
<dbReference type="GO" id="GO:0005886">
    <property type="term" value="C:plasma membrane"/>
    <property type="evidence" value="ECO:0007669"/>
    <property type="project" value="UniProtKB-SubCell"/>
</dbReference>
<organism evidence="7 8">
    <name type="scientific">Melghirimyces thermohalophilus</name>
    <dbReference type="NCBI Taxonomy" id="1236220"/>
    <lineage>
        <taxon>Bacteria</taxon>
        <taxon>Bacillati</taxon>
        <taxon>Bacillota</taxon>
        <taxon>Bacilli</taxon>
        <taxon>Bacillales</taxon>
        <taxon>Thermoactinomycetaceae</taxon>
        <taxon>Melghirimyces</taxon>
    </lineage>
</organism>
<comment type="subcellular location">
    <subcellularLocation>
        <location evidence="1">Cell membrane</location>
        <topology evidence="1">Multi-pass membrane protein</topology>
    </subcellularLocation>
</comment>
<reference evidence="7 8" key="1">
    <citation type="submission" date="2016-10" db="EMBL/GenBank/DDBJ databases">
        <authorList>
            <person name="de Groot N.N."/>
        </authorList>
    </citation>
    <scope>NUCLEOTIDE SEQUENCE [LARGE SCALE GENOMIC DNA]</scope>
    <source>
        <strain evidence="7 8">DSM 45514</strain>
    </source>
</reference>
<sequence length="228" mass="24234">MSGWAAAGYAGLTVGSYLLLRRLYLRWKKPWLTPVLTAGVLVIAVLLLFQIPYDVYMKGGRWIDSLLGPAVVAFAYPLYRQRKLIRRYRFAIFGGVLIGTLVAMVGGWAWARLFGLDPHLAVTVIPQSVTTPVAMELSRQWGGLPALTAVLVILAGVVGAVGGPLLFQWLGVDHTLGRGIGFGSGAHGIGTSRALEDDEAVGAASTVAMTLAAVATAFIGPLLLHLVK</sequence>
<evidence type="ECO:0000256" key="4">
    <source>
        <dbReference type="ARBA" id="ARBA00022989"/>
    </source>
</evidence>